<name>A0ABR2ZKR4_9AGAR</name>
<comment type="similarity">
    <text evidence="4">Belongs to the WD repeat coronin family.</text>
</comment>
<accession>A0ABR2ZKR4</accession>
<keyword evidence="2 4" id="KW-0677">Repeat</keyword>
<evidence type="ECO:0000259" key="6">
    <source>
        <dbReference type="PROSITE" id="PS50235"/>
    </source>
</evidence>
<dbReference type="SMART" id="SM01167">
    <property type="entry name" value="DUF1900"/>
    <property type="match status" value="1"/>
</dbReference>
<dbReference type="PROSITE" id="PS50294">
    <property type="entry name" value="WD_REPEATS_REGION"/>
    <property type="match status" value="2"/>
</dbReference>
<dbReference type="InterPro" id="IPR001680">
    <property type="entry name" value="WD40_rpt"/>
</dbReference>
<feature type="region of interest" description="Disordered" evidence="5">
    <location>
        <begin position="240"/>
        <end position="265"/>
    </location>
</feature>
<dbReference type="SMART" id="SM01166">
    <property type="entry name" value="DUF1899"/>
    <property type="match status" value="1"/>
</dbReference>
<dbReference type="CDD" id="cd02257">
    <property type="entry name" value="Peptidase_C19"/>
    <property type="match status" value="1"/>
</dbReference>
<feature type="compositionally biased region" description="Pro residues" evidence="5">
    <location>
        <begin position="89"/>
        <end position="105"/>
    </location>
</feature>
<keyword evidence="1 3" id="KW-0853">WD repeat</keyword>
<evidence type="ECO:0000313" key="7">
    <source>
        <dbReference type="EMBL" id="KAL0061047.1"/>
    </source>
</evidence>
<dbReference type="SUPFAM" id="SSF50978">
    <property type="entry name" value="WD40 repeat-like"/>
    <property type="match status" value="1"/>
</dbReference>
<dbReference type="PROSITE" id="PS50082">
    <property type="entry name" value="WD_REPEATS_2"/>
    <property type="match status" value="3"/>
</dbReference>
<dbReference type="InterPro" id="IPR038765">
    <property type="entry name" value="Papain-like_cys_pep_sf"/>
</dbReference>
<evidence type="ECO:0000256" key="5">
    <source>
        <dbReference type="SAM" id="MobiDB-lite"/>
    </source>
</evidence>
<dbReference type="SMART" id="SM00320">
    <property type="entry name" value="WD40"/>
    <property type="match status" value="4"/>
</dbReference>
<evidence type="ECO:0000256" key="4">
    <source>
        <dbReference type="RuleBase" id="RU280818"/>
    </source>
</evidence>
<feature type="region of interest" description="Disordered" evidence="5">
    <location>
        <begin position="134"/>
        <end position="153"/>
    </location>
</feature>
<dbReference type="PROSITE" id="PS50235">
    <property type="entry name" value="USP_3"/>
    <property type="match status" value="1"/>
</dbReference>
<feature type="compositionally biased region" description="Low complexity" evidence="5">
    <location>
        <begin position="1055"/>
        <end position="1066"/>
    </location>
</feature>
<evidence type="ECO:0000256" key="2">
    <source>
        <dbReference type="ARBA" id="ARBA00022737"/>
    </source>
</evidence>
<gene>
    <name evidence="7" type="primary">CRN1</name>
    <name evidence="7" type="ORF">AAF712_012168</name>
</gene>
<feature type="compositionally biased region" description="Low complexity" evidence="5">
    <location>
        <begin position="988"/>
        <end position="1027"/>
    </location>
</feature>
<feature type="region of interest" description="Disordered" evidence="5">
    <location>
        <begin position="1"/>
        <end position="129"/>
    </location>
</feature>
<feature type="compositionally biased region" description="Low complexity" evidence="5">
    <location>
        <begin position="68"/>
        <end position="88"/>
    </location>
</feature>
<feature type="repeat" description="WD" evidence="3">
    <location>
        <begin position="717"/>
        <end position="759"/>
    </location>
</feature>
<organism evidence="7 8">
    <name type="scientific">Marasmius tenuissimus</name>
    <dbReference type="NCBI Taxonomy" id="585030"/>
    <lineage>
        <taxon>Eukaryota</taxon>
        <taxon>Fungi</taxon>
        <taxon>Dikarya</taxon>
        <taxon>Basidiomycota</taxon>
        <taxon>Agaricomycotina</taxon>
        <taxon>Agaricomycetes</taxon>
        <taxon>Agaricomycetidae</taxon>
        <taxon>Agaricales</taxon>
        <taxon>Marasmiineae</taxon>
        <taxon>Marasmiaceae</taxon>
        <taxon>Marasmius</taxon>
    </lineage>
</organism>
<feature type="region of interest" description="Disordered" evidence="5">
    <location>
        <begin position="336"/>
        <end position="356"/>
    </location>
</feature>
<dbReference type="InterPro" id="IPR015943">
    <property type="entry name" value="WD40/YVTN_repeat-like_dom_sf"/>
</dbReference>
<dbReference type="InterPro" id="IPR001394">
    <property type="entry name" value="Peptidase_C19_UCH"/>
</dbReference>
<dbReference type="SUPFAM" id="SSF54001">
    <property type="entry name" value="Cysteine proteinases"/>
    <property type="match status" value="1"/>
</dbReference>
<feature type="repeat" description="WD" evidence="3">
    <location>
        <begin position="761"/>
        <end position="802"/>
    </location>
</feature>
<dbReference type="PANTHER" id="PTHR10856">
    <property type="entry name" value="CORONIN"/>
    <property type="match status" value="1"/>
</dbReference>
<proteinExistence type="inferred from homology"/>
<comment type="caution">
    <text evidence="7">The sequence shown here is derived from an EMBL/GenBank/DDBJ whole genome shotgun (WGS) entry which is preliminary data.</text>
</comment>
<feature type="repeat" description="WD" evidence="3">
    <location>
        <begin position="659"/>
        <end position="694"/>
    </location>
</feature>
<dbReference type="Pfam" id="PF00400">
    <property type="entry name" value="WD40"/>
    <property type="match status" value="2"/>
</dbReference>
<dbReference type="Gene3D" id="3.90.70.10">
    <property type="entry name" value="Cysteine proteinases"/>
    <property type="match status" value="1"/>
</dbReference>
<dbReference type="InterPro" id="IPR015505">
    <property type="entry name" value="Coronin"/>
</dbReference>
<reference evidence="7 8" key="1">
    <citation type="submission" date="2024-05" db="EMBL/GenBank/DDBJ databases">
        <title>A draft genome resource for the thread blight pathogen Marasmius tenuissimus strain MS-2.</title>
        <authorList>
            <person name="Yulfo-Soto G.E."/>
            <person name="Baruah I.K."/>
            <person name="Amoako-Attah I."/>
            <person name="Bukari Y."/>
            <person name="Meinhardt L.W."/>
            <person name="Bailey B.A."/>
            <person name="Cohen S.P."/>
        </authorList>
    </citation>
    <scope>NUCLEOTIDE SEQUENCE [LARGE SCALE GENOMIC DNA]</scope>
    <source>
        <strain evidence="7 8">MS-2</strain>
    </source>
</reference>
<feature type="compositionally biased region" description="Polar residues" evidence="5">
    <location>
        <begin position="111"/>
        <end position="129"/>
    </location>
</feature>
<sequence length="1111" mass="120665">MTSPPQWAVWSRRPRDPSNAPSLIFSPRTNPPEHILQYAIPDPTPPASPELSPLQLSSEESTEKTDTPAETETPATTVPASPEVTENEVPPPTKESTPPPQPPAPRKSWASLLQPTASSSGSKKNQLPTSSIIGFSIPASSSPSSSTTSSNLSPTKRSALLALLNGTATNSPEIRLRPRGLTNTGNMCFANSVFQILLYCEPFWRLFMQLGDSLPPTDAEETTLLRATADLVRDFLPPSEKERARDGGVKVNGVRGKGKEREIPSDDWDEHDAFIPNYVYDALKSKKRFETLMGGGTGVNNGYQGQEDAEEFLGFYLDTLEEELLALAERISPSQPDKITEAVEEKEEDRPSEKEDGWLEVGKKNRTVVTRTIKNADSPISRVFGGKFRSTLRAPGQKDSVMVEDWRALRLDIQSDSIHSIEDALSHISQPQSIQMSHPTSPGTTIDASQQILIESLPPILVVHLKRFCYDPSAGGVMKVSKQVTFTDELTIPTDVLAPGAKGKNRSTRYKLFGVIYHHGVSASGGHYTLDVLHPNRFPPRTPNNVDEHNRPREGWIRIDDELVSDVRHADIFASAAFERDDAASSHVFGQPSKKESGIENVKVTNSAWDTNVISASGQYVSINWNASGGGAFAIFPLPSPFQPVPGFPHKLPDSLPLARSHTAPVLDTDWSPHNDSLMASGGEDGKVMIWKVEPSAFEGWGQEGYIPKDFDPVWRVDGSPRKIGQVLFHPTASNVLASASGEHTVKLWDLAQTESPRSVLSGHGDAIQSLAFNSTGTLLATTCRDRKLRLFDPRAGGEAVSVADGHGGIKGARVVWMGDLDRLATTGFSKMSERQVGIWDVGSGLKNLKMNPIDQSSGVLMPFWSDNGILFLAGKGDGNIRYYEYLSENDALAALDEYKSTEPQRGMAFLPRRALNVSENEIARAYKISGSYIEPIAFIVPRKSDSFQSDIYPPALSIEPSLDAAEFFNGKQAPRNLVSLDSGKTYASSAPPASAPASSAPTPARQPSISVTPPAATPAAAPSPITKSYSAPPAQPQAALEPAKSEPIASPTVSIQQSDDSQTQSLRQENARLQADLREARELIRNLELQIESQKANARKAAQALIEATQ</sequence>
<dbReference type="InterPro" id="IPR018200">
    <property type="entry name" value="USP_CS"/>
</dbReference>
<evidence type="ECO:0000313" key="8">
    <source>
        <dbReference type="Proteomes" id="UP001437256"/>
    </source>
</evidence>
<dbReference type="Pfam" id="PF16300">
    <property type="entry name" value="WD40_4"/>
    <property type="match status" value="1"/>
</dbReference>
<protein>
    <recommendedName>
        <fullName evidence="4">Coronin</fullName>
    </recommendedName>
</protein>
<dbReference type="PANTHER" id="PTHR10856:SF0">
    <property type="entry name" value="CORONIN"/>
    <property type="match status" value="1"/>
</dbReference>
<dbReference type="InterPro" id="IPR028889">
    <property type="entry name" value="USP"/>
</dbReference>
<dbReference type="PROSITE" id="PS00972">
    <property type="entry name" value="USP_1"/>
    <property type="match status" value="1"/>
</dbReference>
<feature type="domain" description="USP" evidence="6">
    <location>
        <begin position="179"/>
        <end position="585"/>
    </location>
</feature>
<feature type="compositionally biased region" description="Basic and acidic residues" evidence="5">
    <location>
        <begin position="338"/>
        <end position="356"/>
    </location>
</feature>
<dbReference type="Pfam" id="PF00443">
    <property type="entry name" value="UCH"/>
    <property type="match status" value="1"/>
</dbReference>
<dbReference type="EMBL" id="JBBXMP010000150">
    <property type="protein sequence ID" value="KAL0061047.1"/>
    <property type="molecule type" value="Genomic_DNA"/>
</dbReference>
<keyword evidence="8" id="KW-1185">Reference proteome</keyword>
<dbReference type="InterPro" id="IPR015048">
    <property type="entry name" value="DUF1899"/>
</dbReference>
<feature type="compositionally biased region" description="Low complexity" evidence="5">
    <location>
        <begin position="49"/>
        <end position="59"/>
    </location>
</feature>
<feature type="region of interest" description="Disordered" evidence="5">
    <location>
        <begin position="983"/>
        <end position="1074"/>
    </location>
</feature>
<dbReference type="Proteomes" id="UP001437256">
    <property type="component" value="Unassembled WGS sequence"/>
</dbReference>
<evidence type="ECO:0000256" key="1">
    <source>
        <dbReference type="ARBA" id="ARBA00022574"/>
    </source>
</evidence>
<dbReference type="Pfam" id="PF08953">
    <property type="entry name" value="DUF1899"/>
    <property type="match status" value="1"/>
</dbReference>
<dbReference type="PROSITE" id="PS00973">
    <property type="entry name" value="USP_2"/>
    <property type="match status" value="1"/>
</dbReference>
<dbReference type="InterPro" id="IPR036322">
    <property type="entry name" value="WD40_repeat_dom_sf"/>
</dbReference>
<evidence type="ECO:0000256" key="3">
    <source>
        <dbReference type="PROSITE-ProRule" id="PRU00221"/>
    </source>
</evidence>
<dbReference type="Gene3D" id="2.130.10.10">
    <property type="entry name" value="YVTN repeat-like/Quinoprotein amine dehydrogenase"/>
    <property type="match status" value="1"/>
</dbReference>